<evidence type="ECO:0000256" key="3">
    <source>
        <dbReference type="ARBA" id="ARBA00007870"/>
    </source>
</evidence>
<comment type="caution">
    <text evidence="14">The sequence shown here is derived from an EMBL/GenBank/DDBJ whole genome shotgun (WGS) entry which is preliminary data.</text>
</comment>
<dbReference type="Proteomes" id="UP001139150">
    <property type="component" value="Unassembled WGS sequence"/>
</dbReference>
<dbReference type="SUPFAM" id="SSF48179">
    <property type="entry name" value="6-phosphogluconate dehydrogenase C-terminal domain-like"/>
    <property type="match status" value="1"/>
</dbReference>
<feature type="domain" description="Ketopantoate reductase N-terminal" evidence="12">
    <location>
        <begin position="3"/>
        <end position="151"/>
    </location>
</feature>
<evidence type="ECO:0000313" key="15">
    <source>
        <dbReference type="Proteomes" id="UP001139150"/>
    </source>
</evidence>
<dbReference type="InterPro" id="IPR013328">
    <property type="entry name" value="6PGD_dom2"/>
</dbReference>
<keyword evidence="6 11" id="KW-0566">Pantothenate biosynthesis</keyword>
<keyword evidence="7 11" id="KW-0521">NADP</keyword>
<comment type="catalytic activity">
    <reaction evidence="10 11">
        <text>(R)-pantoate + NADP(+) = 2-dehydropantoate + NADPH + H(+)</text>
        <dbReference type="Rhea" id="RHEA:16233"/>
        <dbReference type="ChEBI" id="CHEBI:11561"/>
        <dbReference type="ChEBI" id="CHEBI:15378"/>
        <dbReference type="ChEBI" id="CHEBI:15980"/>
        <dbReference type="ChEBI" id="CHEBI:57783"/>
        <dbReference type="ChEBI" id="CHEBI:58349"/>
        <dbReference type="EC" id="1.1.1.169"/>
    </reaction>
</comment>
<dbReference type="InterPro" id="IPR050838">
    <property type="entry name" value="Ketopantoate_reductase"/>
</dbReference>
<evidence type="ECO:0000256" key="8">
    <source>
        <dbReference type="ARBA" id="ARBA00023002"/>
    </source>
</evidence>
<evidence type="ECO:0000256" key="9">
    <source>
        <dbReference type="ARBA" id="ARBA00032024"/>
    </source>
</evidence>
<dbReference type="GO" id="GO:0005737">
    <property type="term" value="C:cytoplasm"/>
    <property type="evidence" value="ECO:0007669"/>
    <property type="project" value="TreeGrafter"/>
</dbReference>
<evidence type="ECO:0000259" key="13">
    <source>
        <dbReference type="Pfam" id="PF08546"/>
    </source>
</evidence>
<comment type="function">
    <text evidence="1 11">Catalyzes the NADPH-dependent reduction of ketopantoate into pantoic acid.</text>
</comment>
<dbReference type="Pfam" id="PF02558">
    <property type="entry name" value="ApbA"/>
    <property type="match status" value="1"/>
</dbReference>
<protein>
    <recommendedName>
        <fullName evidence="5 11">2-dehydropantoate 2-reductase</fullName>
        <ecNumber evidence="4 11">1.1.1.169</ecNumber>
    </recommendedName>
    <alternativeName>
        <fullName evidence="9 11">Ketopantoate reductase</fullName>
    </alternativeName>
</protein>
<dbReference type="GO" id="GO:0050661">
    <property type="term" value="F:NADP binding"/>
    <property type="evidence" value="ECO:0007669"/>
    <property type="project" value="TreeGrafter"/>
</dbReference>
<evidence type="ECO:0000313" key="14">
    <source>
        <dbReference type="EMBL" id="MCL7746360.1"/>
    </source>
</evidence>
<evidence type="ECO:0000256" key="2">
    <source>
        <dbReference type="ARBA" id="ARBA00004994"/>
    </source>
</evidence>
<keyword evidence="15" id="KW-1185">Reference proteome</keyword>
<dbReference type="Pfam" id="PF08546">
    <property type="entry name" value="ApbA_C"/>
    <property type="match status" value="1"/>
</dbReference>
<dbReference type="InterPro" id="IPR013752">
    <property type="entry name" value="KPA_reductase"/>
</dbReference>
<evidence type="ECO:0000256" key="7">
    <source>
        <dbReference type="ARBA" id="ARBA00022857"/>
    </source>
</evidence>
<dbReference type="AlphaFoldDB" id="A0A9X2A1V2"/>
<dbReference type="EC" id="1.1.1.169" evidence="4 11"/>
<evidence type="ECO:0000256" key="11">
    <source>
        <dbReference type="RuleBase" id="RU362068"/>
    </source>
</evidence>
<organism evidence="14 15">
    <name type="scientific">Halalkalibacter alkaliphilus</name>
    <dbReference type="NCBI Taxonomy" id="2917993"/>
    <lineage>
        <taxon>Bacteria</taxon>
        <taxon>Bacillati</taxon>
        <taxon>Bacillota</taxon>
        <taxon>Bacilli</taxon>
        <taxon>Bacillales</taxon>
        <taxon>Bacillaceae</taxon>
        <taxon>Halalkalibacter</taxon>
    </lineage>
</organism>
<dbReference type="NCBIfam" id="TIGR00745">
    <property type="entry name" value="apbA_panE"/>
    <property type="match status" value="1"/>
</dbReference>
<dbReference type="InterPro" id="IPR008927">
    <property type="entry name" value="6-PGluconate_DH-like_C_sf"/>
</dbReference>
<dbReference type="PANTHER" id="PTHR43765">
    <property type="entry name" value="2-DEHYDROPANTOATE 2-REDUCTASE-RELATED"/>
    <property type="match status" value="1"/>
</dbReference>
<dbReference type="GO" id="GO:0008677">
    <property type="term" value="F:2-dehydropantoate 2-reductase activity"/>
    <property type="evidence" value="ECO:0007669"/>
    <property type="project" value="UniProtKB-EC"/>
</dbReference>
<dbReference type="InterPro" id="IPR036291">
    <property type="entry name" value="NAD(P)-bd_dom_sf"/>
</dbReference>
<evidence type="ECO:0000256" key="4">
    <source>
        <dbReference type="ARBA" id="ARBA00013014"/>
    </source>
</evidence>
<evidence type="ECO:0000256" key="5">
    <source>
        <dbReference type="ARBA" id="ARBA00019465"/>
    </source>
</evidence>
<dbReference type="SUPFAM" id="SSF51735">
    <property type="entry name" value="NAD(P)-binding Rossmann-fold domains"/>
    <property type="match status" value="1"/>
</dbReference>
<dbReference type="PANTHER" id="PTHR43765:SF2">
    <property type="entry name" value="2-DEHYDROPANTOATE 2-REDUCTASE"/>
    <property type="match status" value="1"/>
</dbReference>
<dbReference type="Gene3D" id="3.40.50.720">
    <property type="entry name" value="NAD(P)-binding Rossmann-like Domain"/>
    <property type="match status" value="1"/>
</dbReference>
<feature type="domain" description="Ketopantoate reductase C-terminal" evidence="13">
    <location>
        <begin position="184"/>
        <end position="298"/>
    </location>
</feature>
<dbReference type="GO" id="GO:0015940">
    <property type="term" value="P:pantothenate biosynthetic process"/>
    <property type="evidence" value="ECO:0007669"/>
    <property type="project" value="UniProtKB-KW"/>
</dbReference>
<sequence length="308" mass="35243">MKVVVLGSGSIGMLTAFYLTKQWRSTLLVTNRIKQAKFIEEKGLHLLHQDGHSEMIHVTVESISTLEHEQIIDLLIVTVKSYHVEQVLKTIEASKLTISSILFLQNGMAHTELFSTISVPEIAVGVVEHGARRTNDYTVQHSGVGQIRWSYVRKHSSTVEAVFQETRDEKFRTKYESMWKPMLQHKLVVNACINPLTALFSVQNGELLQNPHYYSILKQVFLEIIEVIDIENKEQMWEYVCHISKETGVNRSSMLSDLENKRKTEIDSIVGYLLQQAARKQMTTPVLNFLFEAVKGKEKENKLGEDNL</sequence>
<accession>A0A9X2A1V2</accession>
<name>A0A9X2A1V2_9BACI</name>
<gene>
    <name evidence="14" type="ORF">MF646_04420</name>
</gene>
<dbReference type="NCBIfam" id="NF005093">
    <property type="entry name" value="PRK06522.2-4"/>
    <property type="match status" value="1"/>
</dbReference>
<dbReference type="InterPro" id="IPR013332">
    <property type="entry name" value="KPR_N"/>
</dbReference>
<keyword evidence="8 11" id="KW-0560">Oxidoreductase</keyword>
<reference evidence="14" key="1">
    <citation type="submission" date="2022-02" db="EMBL/GenBank/DDBJ databases">
        <title>Halalkalibacter sp. nov. isolated from Lonar Lake, India.</title>
        <authorList>
            <person name="Joshi A."/>
            <person name="Thite S."/>
            <person name="Lodha T."/>
        </authorList>
    </citation>
    <scope>NUCLEOTIDE SEQUENCE</scope>
    <source>
        <strain evidence="14">MEB205</strain>
    </source>
</reference>
<evidence type="ECO:0000256" key="10">
    <source>
        <dbReference type="ARBA" id="ARBA00048793"/>
    </source>
</evidence>
<dbReference type="RefSeq" id="WP_250095281.1">
    <property type="nucleotide sequence ID" value="NZ_JAKRYL010000003.1"/>
</dbReference>
<proteinExistence type="inferred from homology"/>
<dbReference type="InterPro" id="IPR003710">
    <property type="entry name" value="ApbA"/>
</dbReference>
<evidence type="ECO:0000256" key="1">
    <source>
        <dbReference type="ARBA" id="ARBA00002919"/>
    </source>
</evidence>
<dbReference type="Gene3D" id="1.10.1040.10">
    <property type="entry name" value="N-(1-d-carboxylethyl)-l-norvaline Dehydrogenase, domain 2"/>
    <property type="match status" value="1"/>
</dbReference>
<comment type="pathway">
    <text evidence="2 11">Cofactor biosynthesis; (R)-pantothenate biosynthesis; (R)-pantoate from 3-methyl-2-oxobutanoate: step 2/2.</text>
</comment>
<evidence type="ECO:0000259" key="12">
    <source>
        <dbReference type="Pfam" id="PF02558"/>
    </source>
</evidence>
<evidence type="ECO:0000256" key="6">
    <source>
        <dbReference type="ARBA" id="ARBA00022655"/>
    </source>
</evidence>
<dbReference type="EMBL" id="JAKRYL010000003">
    <property type="protein sequence ID" value="MCL7746360.1"/>
    <property type="molecule type" value="Genomic_DNA"/>
</dbReference>
<comment type="similarity">
    <text evidence="3 11">Belongs to the ketopantoate reductase family.</text>
</comment>